<dbReference type="Pfam" id="PF01341">
    <property type="entry name" value="Glyco_hydro_6"/>
    <property type="match status" value="1"/>
</dbReference>
<keyword evidence="3" id="KW-0136">Cellulose degradation</keyword>
<feature type="binding site" evidence="2">
    <location>
        <position position="309"/>
    </location>
    <ligand>
        <name>substrate</name>
    </ligand>
</feature>
<dbReference type="EC" id="3.2.1.-" evidence="3"/>
<dbReference type="PIRSF" id="PIRSF001100">
    <property type="entry name" value="Beta_cellobiohydrolase"/>
    <property type="match status" value="1"/>
</dbReference>
<keyword evidence="5" id="KW-1185">Reference proteome</keyword>
<dbReference type="EMBL" id="QLMJ01000003">
    <property type="protein sequence ID" value="RAK40347.1"/>
    <property type="molecule type" value="Genomic_DNA"/>
</dbReference>
<reference evidence="4 5" key="1">
    <citation type="submission" date="2018-06" db="EMBL/GenBank/DDBJ databases">
        <title>Genomic Encyclopedia of Type Strains, Phase III (KMG-III): the genomes of soil and plant-associated and newly described type strains.</title>
        <authorList>
            <person name="Whitman W."/>
        </authorList>
    </citation>
    <scope>NUCLEOTIDE SEQUENCE [LARGE SCALE GENOMIC DNA]</scope>
    <source>
        <strain evidence="4 5">CGMCC 4.7090</strain>
    </source>
</reference>
<dbReference type="RefSeq" id="WP_111648385.1">
    <property type="nucleotide sequence ID" value="NZ_JACHWI010000004.1"/>
</dbReference>
<dbReference type="InterPro" id="IPR016288">
    <property type="entry name" value="Beta_cellobiohydrolase"/>
</dbReference>
<feature type="binding site" evidence="2">
    <location>
        <position position="313"/>
    </location>
    <ligand>
        <name>substrate</name>
    </ligand>
</feature>
<protein>
    <recommendedName>
        <fullName evidence="3">Glucanase</fullName>
        <ecNumber evidence="3">3.2.1.-</ecNumber>
    </recommendedName>
</protein>
<comment type="similarity">
    <text evidence="3">Belongs to the glycosyl hydrolase family 6.</text>
</comment>
<dbReference type="GO" id="GO:0030245">
    <property type="term" value="P:cellulose catabolic process"/>
    <property type="evidence" value="ECO:0007669"/>
    <property type="project" value="UniProtKB-KW"/>
</dbReference>
<keyword evidence="3" id="KW-0624">Polysaccharide degradation</keyword>
<keyword evidence="3" id="KW-0326">Glycosidase</keyword>
<comment type="caution">
    <text evidence="4">The sequence shown here is derived from an EMBL/GenBank/DDBJ whole genome shotgun (WGS) entry which is preliminary data.</text>
</comment>
<feature type="active site" description="Proton donor" evidence="1">
    <location>
        <position position="164"/>
    </location>
</feature>
<feature type="binding site" evidence="2">
    <location>
        <position position="237"/>
    </location>
    <ligand>
        <name>substrate</name>
    </ligand>
</feature>
<dbReference type="PANTHER" id="PTHR34876">
    <property type="match status" value="1"/>
</dbReference>
<dbReference type="Gene3D" id="3.20.20.40">
    <property type="entry name" value="1, 4-beta cellobiohydrolase"/>
    <property type="match status" value="1"/>
</dbReference>
<evidence type="ECO:0000313" key="5">
    <source>
        <dbReference type="Proteomes" id="UP000249341"/>
    </source>
</evidence>
<sequence>MPRHLKVTGRRRRAAMIAALALVATGVLLKDREPAPAVRVPEAATIGTPPLYVDPQGAAATYVHRLERAGRRADAAIIRRIADRPAATWFTDSAPGYADRARRLVVAATQAGRTPVLALYYIPQRDCSNHSRGGASSADAYKRWVSALTLAMRNTRALVILEPDAVAHTVRGCLKGKAAQQRLALLSWAVATLRTQPGVRVYLDAGNPGWVPAARIAPALRSAGAMRAHGLALNVANFQTTTDNLGYGNELSRLLGGRHFVVDTSRNGAGPLKRGSAERRWCNPPGRRLGAAPTMNTGHPLVDAYLWVKRPGESDGACGAGAPRAGQWYPAYAFALAR</sequence>
<proteinExistence type="inferred from homology"/>
<evidence type="ECO:0000256" key="1">
    <source>
        <dbReference type="PIRSR" id="PIRSR001100-1"/>
    </source>
</evidence>
<keyword evidence="3" id="KW-0378">Hydrolase</keyword>
<evidence type="ECO:0000313" key="4">
    <source>
        <dbReference type="EMBL" id="RAK40347.1"/>
    </source>
</evidence>
<dbReference type="AlphaFoldDB" id="A0A327ZM10"/>
<gene>
    <name evidence="4" type="ORF">B0I29_103380</name>
</gene>
<dbReference type="SUPFAM" id="SSF51989">
    <property type="entry name" value="Glycosyl hydrolases family 6, cellulases"/>
    <property type="match status" value="1"/>
</dbReference>
<dbReference type="PANTHER" id="PTHR34876:SF4">
    <property type="entry name" value="1,4-BETA-D-GLUCAN CELLOBIOHYDROLASE C-RELATED"/>
    <property type="match status" value="1"/>
</dbReference>
<name>A0A327ZM10_9ACTN</name>
<organism evidence="4 5">
    <name type="scientific">Actinoplanes lutulentus</name>
    <dbReference type="NCBI Taxonomy" id="1287878"/>
    <lineage>
        <taxon>Bacteria</taxon>
        <taxon>Bacillati</taxon>
        <taxon>Actinomycetota</taxon>
        <taxon>Actinomycetes</taxon>
        <taxon>Micromonosporales</taxon>
        <taxon>Micromonosporaceae</taxon>
        <taxon>Actinoplanes</taxon>
    </lineage>
</organism>
<dbReference type="GO" id="GO:0004553">
    <property type="term" value="F:hydrolase activity, hydrolyzing O-glycosyl compounds"/>
    <property type="evidence" value="ECO:0007669"/>
    <property type="project" value="InterPro"/>
</dbReference>
<accession>A0A327ZM10</accession>
<dbReference type="PRINTS" id="PR00733">
    <property type="entry name" value="GLHYDRLASE6"/>
</dbReference>
<evidence type="ECO:0000256" key="3">
    <source>
        <dbReference type="RuleBase" id="RU361186"/>
    </source>
</evidence>
<dbReference type="OrthoDB" id="309899at2"/>
<feature type="binding site" evidence="2">
    <location>
        <position position="210"/>
    </location>
    <ligand>
        <name>substrate</name>
    </ligand>
</feature>
<dbReference type="InterPro" id="IPR036434">
    <property type="entry name" value="Beta_cellobiohydrolase_sf"/>
</dbReference>
<evidence type="ECO:0000256" key="2">
    <source>
        <dbReference type="PIRSR" id="PIRSR001100-2"/>
    </source>
</evidence>
<keyword evidence="3" id="KW-0119">Carbohydrate metabolism</keyword>
<feature type="binding site" evidence="2">
    <location>
        <position position="281"/>
    </location>
    <ligand>
        <name>substrate</name>
    </ligand>
</feature>
<feature type="active site" description="Proton acceptor" evidence="1">
    <location>
        <position position="315"/>
    </location>
</feature>
<feature type="binding site" evidence="2">
    <location>
        <position position="89"/>
    </location>
    <ligand>
        <name>substrate</name>
    </ligand>
</feature>
<dbReference type="Proteomes" id="UP000249341">
    <property type="component" value="Unassembled WGS sequence"/>
</dbReference>